<feature type="transmembrane region" description="Helical" evidence="2">
    <location>
        <begin position="104"/>
        <end position="125"/>
    </location>
</feature>
<keyword evidence="2" id="KW-1133">Transmembrane helix</keyword>
<keyword evidence="4" id="KW-1185">Reference proteome</keyword>
<name>A0ABQ6MJ77_9STRA</name>
<feature type="transmembrane region" description="Helical" evidence="2">
    <location>
        <begin position="65"/>
        <end position="83"/>
    </location>
</feature>
<evidence type="ECO:0000313" key="4">
    <source>
        <dbReference type="Proteomes" id="UP001165060"/>
    </source>
</evidence>
<sequence length="415" mass="46158">MAPTVPPHTKLHWFIQVAALAIVPILYYCTPFPLRDFLIWHASVQMIWFTVFAAIPGFITDRMYFVDFAWPWGVCLISLCAYYETHGVELSLTSIMDEPMRRQLTIVAFFLHGARMGSGALYMLLSGVWSPSKPDLPRYQFQKIRTEFHGGSWNKLVMLKEIYAQGFANSAVLAIPCILLAADDSAPLSALEIAGVCVWALGWTIESIADMHKLHWLTLPKATRGSYCNHGLWKYSRHPNYFGEWVAWNGLVLAAVHPLARLGPSGLGLASSRDQAGLAFVLAFVSASMYYCLSEWTGAVPAEYFSAQKRAGYAEYQRTTSMIVPWAVKPAVPEEKVGEVLGTVKKAFDKLKAKAEKAKEERGRSKTPAKKGAARARSKTPVRKEAKARSKTPTKRTPAKKASPAATRSARKKKN</sequence>
<keyword evidence="2" id="KW-0812">Transmembrane</keyword>
<evidence type="ECO:0000256" key="2">
    <source>
        <dbReference type="SAM" id="Phobius"/>
    </source>
</evidence>
<protein>
    <recommendedName>
        <fullName evidence="5">Steroid 5-alpha reductase C-terminal domain-containing protein</fullName>
    </recommendedName>
</protein>
<evidence type="ECO:0000313" key="3">
    <source>
        <dbReference type="EMBL" id="GMI27563.1"/>
    </source>
</evidence>
<organism evidence="3 4">
    <name type="scientific">Tetraparma gracilis</name>
    <dbReference type="NCBI Taxonomy" id="2962635"/>
    <lineage>
        <taxon>Eukaryota</taxon>
        <taxon>Sar</taxon>
        <taxon>Stramenopiles</taxon>
        <taxon>Ochrophyta</taxon>
        <taxon>Bolidophyceae</taxon>
        <taxon>Parmales</taxon>
        <taxon>Triparmaceae</taxon>
        <taxon>Tetraparma</taxon>
    </lineage>
</organism>
<gene>
    <name evidence="3" type="ORF">TeGR_g10843</name>
</gene>
<dbReference type="InterPro" id="IPR010721">
    <property type="entry name" value="UstE-like"/>
</dbReference>
<proteinExistence type="predicted"/>
<dbReference type="Gene3D" id="1.20.120.1630">
    <property type="match status" value="1"/>
</dbReference>
<feature type="compositionally biased region" description="Basic residues" evidence="1">
    <location>
        <begin position="389"/>
        <end position="399"/>
    </location>
</feature>
<feature type="compositionally biased region" description="Basic residues" evidence="1">
    <location>
        <begin position="365"/>
        <end position="381"/>
    </location>
</feature>
<accession>A0ABQ6MJ77</accession>
<dbReference type="EMBL" id="BRYB01000314">
    <property type="protein sequence ID" value="GMI27563.1"/>
    <property type="molecule type" value="Genomic_DNA"/>
</dbReference>
<feature type="compositionally biased region" description="Basic and acidic residues" evidence="1">
    <location>
        <begin position="355"/>
        <end position="364"/>
    </location>
</feature>
<dbReference type="PANTHER" id="PTHR32251:SF17">
    <property type="entry name" value="STEROID 5-ALPHA REDUCTASE C-TERMINAL DOMAIN-CONTAINING PROTEIN"/>
    <property type="match status" value="1"/>
</dbReference>
<reference evidence="3 4" key="1">
    <citation type="journal article" date="2023" name="Commun. Biol.">
        <title>Genome analysis of Parmales, the sister group of diatoms, reveals the evolutionary specialization of diatoms from phago-mixotrophs to photoautotrophs.</title>
        <authorList>
            <person name="Ban H."/>
            <person name="Sato S."/>
            <person name="Yoshikawa S."/>
            <person name="Yamada K."/>
            <person name="Nakamura Y."/>
            <person name="Ichinomiya M."/>
            <person name="Sato N."/>
            <person name="Blanc-Mathieu R."/>
            <person name="Endo H."/>
            <person name="Kuwata A."/>
            <person name="Ogata H."/>
        </authorList>
    </citation>
    <scope>NUCLEOTIDE SEQUENCE [LARGE SCALE GENOMIC DNA]</scope>
</reference>
<feature type="transmembrane region" description="Helical" evidence="2">
    <location>
        <begin position="12"/>
        <end position="30"/>
    </location>
</feature>
<dbReference type="Pfam" id="PF06966">
    <property type="entry name" value="DUF1295"/>
    <property type="match status" value="1"/>
</dbReference>
<comment type="caution">
    <text evidence="3">The sequence shown here is derived from an EMBL/GenBank/DDBJ whole genome shotgun (WGS) entry which is preliminary data.</text>
</comment>
<keyword evidence="2" id="KW-0472">Membrane</keyword>
<feature type="transmembrane region" description="Helical" evidence="2">
    <location>
        <begin position="37"/>
        <end position="59"/>
    </location>
</feature>
<dbReference type="Proteomes" id="UP001165060">
    <property type="component" value="Unassembled WGS sequence"/>
</dbReference>
<evidence type="ECO:0000256" key="1">
    <source>
        <dbReference type="SAM" id="MobiDB-lite"/>
    </source>
</evidence>
<dbReference type="PROSITE" id="PS50244">
    <property type="entry name" value="S5A_REDUCTASE"/>
    <property type="match status" value="1"/>
</dbReference>
<dbReference type="PANTHER" id="PTHR32251">
    <property type="entry name" value="3-OXO-5-ALPHA-STEROID 4-DEHYDROGENASE"/>
    <property type="match status" value="1"/>
</dbReference>
<feature type="region of interest" description="Disordered" evidence="1">
    <location>
        <begin position="355"/>
        <end position="415"/>
    </location>
</feature>
<evidence type="ECO:0008006" key="5">
    <source>
        <dbReference type="Google" id="ProtNLM"/>
    </source>
</evidence>